<dbReference type="GO" id="GO:0016887">
    <property type="term" value="F:ATP hydrolysis activity"/>
    <property type="evidence" value="ECO:0007669"/>
    <property type="project" value="UniProtKB-UniRule"/>
</dbReference>
<evidence type="ECO:0000256" key="3">
    <source>
        <dbReference type="ARBA" id="ARBA00022840"/>
    </source>
</evidence>
<dbReference type="EC" id="3.6.1.-" evidence="6"/>
<dbReference type="PROSITE" id="PS00211">
    <property type="entry name" value="ABC_TRANSPORTER_1"/>
    <property type="match status" value="2"/>
</dbReference>
<evidence type="ECO:0000259" key="8">
    <source>
        <dbReference type="PROSITE" id="PS50893"/>
    </source>
</evidence>
<evidence type="ECO:0000256" key="1">
    <source>
        <dbReference type="ARBA" id="ARBA00022737"/>
    </source>
</evidence>
<dbReference type="RefSeq" id="WP_184796924.1">
    <property type="nucleotide sequence ID" value="NZ_JACIIZ010000001.1"/>
</dbReference>
<dbReference type="InterPro" id="IPR032524">
    <property type="entry name" value="ABC_tran_C"/>
</dbReference>
<accession>A0A7X0EAS1</accession>
<sequence>MAPTPPIVALKGAQITLGATTLFENVDIAIGRGDKVCLVGRNGSGKSTLLKALAGLVDLDKGERYIQPGARIGYLHQEPDFSGHATVADFVRAGQVEDAPYRVEAVLDELSLPGDRAAATLSGGEARRAAIAQALVSDPDVLLMDEPTNHLDLPTIEYLEKALQSFRGGLLLISHDRAFLNTLARRTLWLDRGSMRETERPFAEYEAWRDEVFAAEDLAFSKLDRKIAVEMKWLREGISARRTRNMGRVRALHGLRKERSDRNRQGQVKLAVSEAESSGRLVIEATHIAKSFANPEGGPEGTRSIVRDFSTRILRGDRVGLIGPNGAGKTTILKMLMGEMAPDSGTIRLGTNLETVVFDQRRAQLDPNQSIRQVLLPFGGDSVVVGGTPRHVASYMRDFLFDPGMLEQPTRALSGGERNRLLLAKLFAQPSNLMVLDEPTNDLDMDTLDLLEEVLSDYPGTLLLVSHDRDFLDRLVTSTIAVEGDGVVEEYAGGYSDYLVQRPARAPATAPKGDAARAAEVPQGGNKPKRKLGYKEQRELDQLPALMDKLGDQAKKLEAKLADATLYTRDPAAFQKASADLDKAHQDLAVAEERWLELEALKEELESGA</sequence>
<evidence type="ECO:0000256" key="6">
    <source>
        <dbReference type="HAMAP-Rule" id="MF_00848"/>
    </source>
</evidence>
<dbReference type="EMBL" id="JACIIZ010000001">
    <property type="protein sequence ID" value="MBB6249852.1"/>
    <property type="molecule type" value="Genomic_DNA"/>
</dbReference>
<dbReference type="GO" id="GO:0043022">
    <property type="term" value="F:ribosome binding"/>
    <property type="evidence" value="ECO:0007669"/>
    <property type="project" value="UniProtKB-UniRule"/>
</dbReference>
<feature type="region of interest" description="Disordered" evidence="7">
    <location>
        <begin position="509"/>
        <end position="535"/>
    </location>
</feature>
<dbReference type="Pfam" id="PF00005">
    <property type="entry name" value="ABC_tran"/>
    <property type="match status" value="2"/>
</dbReference>
<comment type="function">
    <text evidence="6">Probably plays a role in ribosome assembly or function. May be involved in resolution of branched DNA intermediates that result from template switching in postreplication gaps. Binds DNA and has ATPase activity.</text>
</comment>
<comment type="similarity">
    <text evidence="5 6">Belongs to the ABC transporter superfamily. ABCF family. Uup subfamily.</text>
</comment>
<dbReference type="PROSITE" id="PS50893">
    <property type="entry name" value="ABC_TRANSPORTER_2"/>
    <property type="match status" value="2"/>
</dbReference>
<feature type="domain" description="ABC transporter" evidence="8">
    <location>
        <begin position="283"/>
        <end position="510"/>
    </location>
</feature>
<dbReference type="InterPro" id="IPR017871">
    <property type="entry name" value="ABC_transporter-like_CS"/>
</dbReference>
<keyword evidence="3 6" id="KW-0067">ATP-binding</keyword>
<dbReference type="HAMAP" id="MF_00848">
    <property type="entry name" value="Uup"/>
    <property type="match status" value="1"/>
</dbReference>
<evidence type="ECO:0000256" key="2">
    <source>
        <dbReference type="ARBA" id="ARBA00022741"/>
    </source>
</evidence>
<dbReference type="PANTHER" id="PTHR19211:SF69">
    <property type="entry name" value="ATP-BINDING PROTEIN UUP"/>
    <property type="match status" value="1"/>
</dbReference>
<keyword evidence="6" id="KW-0227">DNA damage</keyword>
<dbReference type="FunFam" id="3.40.50.300:FF:000309">
    <property type="entry name" value="ABC transporter ATP-binding protein"/>
    <property type="match status" value="1"/>
</dbReference>
<organism evidence="9 10">
    <name type="scientific">Nitrospirillum iridis</name>
    <dbReference type="NCBI Taxonomy" id="765888"/>
    <lineage>
        <taxon>Bacteria</taxon>
        <taxon>Pseudomonadati</taxon>
        <taxon>Pseudomonadota</taxon>
        <taxon>Alphaproteobacteria</taxon>
        <taxon>Rhodospirillales</taxon>
        <taxon>Azospirillaceae</taxon>
        <taxon>Nitrospirillum</taxon>
    </lineage>
</organism>
<dbReference type="InterPro" id="IPR043686">
    <property type="entry name" value="Uup"/>
</dbReference>
<reference evidence="9 10" key="1">
    <citation type="submission" date="2020-08" db="EMBL/GenBank/DDBJ databases">
        <title>Genomic Encyclopedia of Type Strains, Phase IV (KMG-IV): sequencing the most valuable type-strain genomes for metagenomic binning, comparative biology and taxonomic classification.</title>
        <authorList>
            <person name="Goeker M."/>
        </authorList>
    </citation>
    <scope>NUCLEOTIDE SEQUENCE [LARGE SCALE GENOMIC DNA]</scope>
    <source>
        <strain evidence="9 10">DSM 22198</strain>
    </source>
</reference>
<keyword evidence="2 6" id="KW-0547">Nucleotide-binding</keyword>
<dbReference type="Proteomes" id="UP000539175">
    <property type="component" value="Unassembled WGS sequence"/>
</dbReference>
<evidence type="ECO:0000256" key="7">
    <source>
        <dbReference type="SAM" id="MobiDB-lite"/>
    </source>
</evidence>
<keyword evidence="6" id="KW-0238">DNA-binding</keyword>
<comment type="caution">
    <text evidence="9">The sequence shown here is derived from an EMBL/GenBank/DDBJ whole genome shotgun (WGS) entry which is preliminary data.</text>
</comment>
<dbReference type="GO" id="GO:0005737">
    <property type="term" value="C:cytoplasm"/>
    <property type="evidence" value="ECO:0007669"/>
    <property type="project" value="UniProtKB-SubCell"/>
</dbReference>
<protein>
    <recommendedName>
        <fullName evidence="6">ATP-binding protein Uup</fullName>
        <ecNumber evidence="6">3.6.1.-</ecNumber>
    </recommendedName>
</protein>
<dbReference type="GO" id="GO:0003677">
    <property type="term" value="F:DNA binding"/>
    <property type="evidence" value="ECO:0007669"/>
    <property type="project" value="UniProtKB-UniRule"/>
</dbReference>
<feature type="coiled-coil region" evidence="6">
    <location>
        <begin position="547"/>
        <end position="594"/>
    </location>
</feature>
<dbReference type="Pfam" id="PF16326">
    <property type="entry name" value="ABC_tran_CTD"/>
    <property type="match status" value="1"/>
</dbReference>
<feature type="domain" description="ABC transporter" evidence="8">
    <location>
        <begin position="8"/>
        <end position="217"/>
    </location>
</feature>
<evidence type="ECO:0000256" key="4">
    <source>
        <dbReference type="ARBA" id="ARBA00049360"/>
    </source>
</evidence>
<proteinExistence type="inferred from homology"/>
<keyword evidence="10" id="KW-1185">Reference proteome</keyword>
<evidence type="ECO:0000256" key="5">
    <source>
        <dbReference type="ARBA" id="ARBA00061478"/>
    </source>
</evidence>
<dbReference type="AlphaFoldDB" id="A0A7X0EAS1"/>
<dbReference type="SUPFAM" id="SSF52540">
    <property type="entry name" value="P-loop containing nucleoside triphosphate hydrolases"/>
    <property type="match status" value="2"/>
</dbReference>
<dbReference type="InterPro" id="IPR037118">
    <property type="entry name" value="Val-tRNA_synth_C_sf"/>
</dbReference>
<dbReference type="CDD" id="cd03221">
    <property type="entry name" value="ABCF_EF-3"/>
    <property type="match status" value="2"/>
</dbReference>
<comment type="catalytic activity">
    <reaction evidence="4 6">
        <text>ATP + H2O = ADP + phosphate + H(+)</text>
        <dbReference type="Rhea" id="RHEA:13065"/>
        <dbReference type="ChEBI" id="CHEBI:15377"/>
        <dbReference type="ChEBI" id="CHEBI:15378"/>
        <dbReference type="ChEBI" id="CHEBI:30616"/>
        <dbReference type="ChEBI" id="CHEBI:43474"/>
        <dbReference type="ChEBI" id="CHEBI:456216"/>
    </reaction>
</comment>
<keyword evidence="6" id="KW-0378">Hydrolase</keyword>
<gene>
    <name evidence="6" type="primary">uup</name>
    <name evidence="9" type="ORF">FHS74_000385</name>
</gene>
<dbReference type="InterPro" id="IPR003439">
    <property type="entry name" value="ABC_transporter-like_ATP-bd"/>
</dbReference>
<evidence type="ECO:0000313" key="10">
    <source>
        <dbReference type="Proteomes" id="UP000539175"/>
    </source>
</evidence>
<keyword evidence="1 6" id="KW-0677">Repeat</keyword>
<keyword evidence="6" id="KW-0175">Coiled coil</keyword>
<keyword evidence="6" id="KW-0234">DNA repair</keyword>
<keyword evidence="6" id="KW-0963">Cytoplasm</keyword>
<name>A0A7X0EAS1_9PROT</name>
<dbReference type="Gene3D" id="1.10.287.380">
    <property type="entry name" value="Valyl-tRNA synthetase, C-terminal domain"/>
    <property type="match status" value="1"/>
</dbReference>
<dbReference type="GO" id="GO:0005524">
    <property type="term" value="F:ATP binding"/>
    <property type="evidence" value="ECO:0007669"/>
    <property type="project" value="UniProtKB-UniRule"/>
</dbReference>
<dbReference type="PANTHER" id="PTHR19211">
    <property type="entry name" value="ATP-BINDING TRANSPORT PROTEIN-RELATED"/>
    <property type="match status" value="1"/>
</dbReference>
<dbReference type="InterPro" id="IPR027417">
    <property type="entry name" value="P-loop_NTPase"/>
</dbReference>
<dbReference type="InterPro" id="IPR003593">
    <property type="entry name" value="AAA+_ATPase"/>
</dbReference>
<feature type="binding site" evidence="6">
    <location>
        <begin position="40"/>
        <end position="47"/>
    </location>
    <ligand>
        <name>ATP</name>
        <dbReference type="ChEBI" id="CHEBI:30616"/>
        <label>1</label>
    </ligand>
</feature>
<dbReference type="SMART" id="SM00382">
    <property type="entry name" value="AAA"/>
    <property type="match status" value="2"/>
</dbReference>
<dbReference type="Gene3D" id="3.40.50.300">
    <property type="entry name" value="P-loop containing nucleotide triphosphate hydrolases"/>
    <property type="match status" value="2"/>
</dbReference>
<evidence type="ECO:0000313" key="9">
    <source>
        <dbReference type="EMBL" id="MBB6249852.1"/>
    </source>
</evidence>
<feature type="binding site" evidence="6">
    <location>
        <begin position="323"/>
        <end position="330"/>
    </location>
    <ligand>
        <name>ATP</name>
        <dbReference type="ChEBI" id="CHEBI:30616"/>
        <label>2</label>
    </ligand>
</feature>
<comment type="subcellular location">
    <subcellularLocation>
        <location evidence="6">Cytoplasm</location>
    </subcellularLocation>
    <text evidence="6">Associates with ribosomes.</text>
</comment>
<dbReference type="InterPro" id="IPR050611">
    <property type="entry name" value="ABCF"/>
</dbReference>
<dbReference type="GO" id="GO:0006281">
    <property type="term" value="P:DNA repair"/>
    <property type="evidence" value="ECO:0007669"/>
    <property type="project" value="UniProtKB-KW"/>
</dbReference>